<keyword evidence="3" id="KW-1185">Reference proteome</keyword>
<sequence length="616" mass="70361">MASSTPQQSNGQGINEGGQGRRGVDRAPYQEDPSDNEQGRKSTRQRGPPRRHHKKPLRQRRAYSTDDYYVDYAADFQPSFPRSPYEPEPRIDDLYRQDTEPYQQDTSPWYPQPSPGGPSTYPANYSGSYSFPSDTYSYFSGTSPAMPPHSQSGLYNRIPNSEPPREFDEDYTTAATYESPPAIPPYPQYPTRAPRRPPPQPLAPRQPASSPEYATRGTMRDIPERLPKKKPSSRRKDGTSSSSDQRTMLVMGQVLEGLNGLQRQLEDRSSEVRSDPGWFLSARRPRSVSTTSQYAMEETRSLDVERQERDHLVGIINRLLEDRERQGYRNPYLHSQRRDIAALIEDSLGLNESEMNRALIRHSDSKEIESKLDTILELLVERRSNNSQARRPLLQNYHGQRQDYQLPRGDQTVISISSSREPNMRRHVLQRRASVAQPVSRERQYAQHHTAHSSNQARIRVRADRAAEPAVEDSDGELDEDYDLFQGYETQDSPLQEDLRARRLGLARDMEGDNVRGGVVPERQHSSNIRGISRRLSEGGEQRMRPRYYATVENVDDDDDDDDDDGDDQVPIPTRSSMAHRPKVEQVEKKAPHVPDPPVSVTGQRRRGARVRFDSA</sequence>
<feature type="region of interest" description="Disordered" evidence="1">
    <location>
        <begin position="444"/>
        <end position="478"/>
    </location>
</feature>
<dbReference type="Proteomes" id="UP000245910">
    <property type="component" value="Chromosome II"/>
</dbReference>
<feature type="compositionally biased region" description="Basic and acidic residues" evidence="1">
    <location>
        <begin position="85"/>
        <end position="99"/>
    </location>
</feature>
<reference evidence="3" key="1">
    <citation type="submission" date="2014-10" db="EMBL/GenBank/DDBJ databases">
        <authorList>
            <person name="King R."/>
        </authorList>
    </citation>
    <scope>NUCLEOTIDE SEQUENCE [LARGE SCALE GENOMIC DNA]</scope>
    <source>
        <strain evidence="3">A3/5</strain>
    </source>
</reference>
<dbReference type="EMBL" id="LN649230">
    <property type="protein sequence ID" value="CEI62072.1"/>
    <property type="molecule type" value="Genomic_DNA"/>
</dbReference>
<protein>
    <submittedName>
        <fullName evidence="2">Uncharacterized protein</fullName>
    </submittedName>
</protein>
<evidence type="ECO:0000313" key="2">
    <source>
        <dbReference type="EMBL" id="CEI62072.1"/>
    </source>
</evidence>
<dbReference type="STRING" id="56646.A0A2L2SWF3"/>
<feature type="compositionally biased region" description="Polar residues" evidence="1">
    <location>
        <begin position="121"/>
        <end position="154"/>
    </location>
</feature>
<feature type="compositionally biased region" description="Basic residues" evidence="1">
    <location>
        <begin position="41"/>
        <end position="61"/>
    </location>
</feature>
<feature type="region of interest" description="Disordered" evidence="1">
    <location>
        <begin position="1"/>
        <end position="247"/>
    </location>
</feature>
<accession>A0A2L2SWF3</accession>
<dbReference type="OrthoDB" id="5095919at2759"/>
<feature type="compositionally biased region" description="Polar residues" evidence="1">
    <location>
        <begin position="100"/>
        <end position="109"/>
    </location>
</feature>
<feature type="compositionally biased region" description="Polar residues" evidence="1">
    <location>
        <begin position="1"/>
        <end position="13"/>
    </location>
</feature>
<feature type="compositionally biased region" description="Acidic residues" evidence="1">
    <location>
        <begin position="554"/>
        <end position="568"/>
    </location>
</feature>
<organism evidence="2 3">
    <name type="scientific">Fusarium venenatum</name>
    <dbReference type="NCBI Taxonomy" id="56646"/>
    <lineage>
        <taxon>Eukaryota</taxon>
        <taxon>Fungi</taxon>
        <taxon>Dikarya</taxon>
        <taxon>Ascomycota</taxon>
        <taxon>Pezizomycotina</taxon>
        <taxon>Sordariomycetes</taxon>
        <taxon>Hypocreomycetidae</taxon>
        <taxon>Hypocreales</taxon>
        <taxon>Nectriaceae</taxon>
        <taxon>Fusarium</taxon>
    </lineage>
</organism>
<proteinExistence type="predicted"/>
<feature type="compositionally biased region" description="Basic and acidic residues" evidence="1">
    <location>
        <begin position="582"/>
        <end position="593"/>
    </location>
</feature>
<evidence type="ECO:0000256" key="1">
    <source>
        <dbReference type="SAM" id="MobiDB-lite"/>
    </source>
</evidence>
<evidence type="ECO:0000313" key="3">
    <source>
        <dbReference type="Proteomes" id="UP000245910"/>
    </source>
</evidence>
<feature type="region of interest" description="Disordered" evidence="1">
    <location>
        <begin position="536"/>
        <end position="616"/>
    </location>
</feature>
<name>A0A2L2SWF3_9HYPO</name>
<dbReference type="AlphaFoldDB" id="A0A2L2SWF3"/>